<dbReference type="InterPro" id="IPR013525">
    <property type="entry name" value="ABC2_TM"/>
</dbReference>
<keyword evidence="5" id="KW-0046">Antibiotic resistance</keyword>
<dbReference type="OrthoDB" id="3217868at2"/>
<dbReference type="PANTHER" id="PTHR43027">
    <property type="entry name" value="DOXORUBICIN RESISTANCE ABC TRANSPORTER PERMEASE PROTEIN DRRC-RELATED"/>
    <property type="match status" value="1"/>
</dbReference>
<dbReference type="InterPro" id="IPR000412">
    <property type="entry name" value="ABC_2_transport"/>
</dbReference>
<dbReference type="AlphaFoldDB" id="A0A4S8P0I3"/>
<feature type="transmembrane region" description="Helical" evidence="6">
    <location>
        <begin position="120"/>
        <end position="148"/>
    </location>
</feature>
<feature type="transmembrane region" description="Helical" evidence="6">
    <location>
        <begin position="35"/>
        <end position="55"/>
    </location>
</feature>
<evidence type="ECO:0000256" key="1">
    <source>
        <dbReference type="ARBA" id="ARBA00004141"/>
    </source>
</evidence>
<reference evidence="8 9" key="1">
    <citation type="journal article" date="2018" name="Int. J. Syst. Evol. Microbiol.">
        <title>Glycomyces paridis sp. nov., isolated from the medicinal plant Paris polyphylla.</title>
        <authorList>
            <person name="Fang X.M."/>
            <person name="Bai J.L."/>
            <person name="Su J."/>
            <person name="Zhao L.L."/>
            <person name="Liu H.Y."/>
            <person name="Ma B.P."/>
            <person name="Zhang Y.Q."/>
            <person name="Yu L.Y."/>
        </authorList>
    </citation>
    <scope>NUCLEOTIDE SEQUENCE [LARGE SCALE GENOMIC DNA]</scope>
    <source>
        <strain evidence="8 9">CPCC 204357</strain>
    </source>
</reference>
<dbReference type="Proteomes" id="UP000305792">
    <property type="component" value="Unassembled WGS sequence"/>
</dbReference>
<dbReference type="GO" id="GO:0140359">
    <property type="term" value="F:ABC-type transporter activity"/>
    <property type="evidence" value="ECO:0007669"/>
    <property type="project" value="InterPro"/>
</dbReference>
<gene>
    <name evidence="8" type="ORF">E9998_23220</name>
</gene>
<dbReference type="InterPro" id="IPR052902">
    <property type="entry name" value="ABC-2_transporter"/>
</dbReference>
<dbReference type="EMBL" id="STGX01000022">
    <property type="protein sequence ID" value="THV23510.1"/>
    <property type="molecule type" value="Genomic_DNA"/>
</dbReference>
<evidence type="ECO:0000256" key="3">
    <source>
        <dbReference type="ARBA" id="ARBA00022989"/>
    </source>
</evidence>
<dbReference type="GO" id="GO:0043190">
    <property type="term" value="C:ATP-binding cassette (ABC) transporter complex"/>
    <property type="evidence" value="ECO:0007669"/>
    <property type="project" value="InterPro"/>
</dbReference>
<evidence type="ECO:0000313" key="8">
    <source>
        <dbReference type="EMBL" id="THV23510.1"/>
    </source>
</evidence>
<name>A0A4S8P0I3_9ACTN</name>
<evidence type="ECO:0000256" key="5">
    <source>
        <dbReference type="ARBA" id="ARBA00023251"/>
    </source>
</evidence>
<evidence type="ECO:0000256" key="4">
    <source>
        <dbReference type="ARBA" id="ARBA00023136"/>
    </source>
</evidence>
<dbReference type="Pfam" id="PF01061">
    <property type="entry name" value="ABC2_membrane"/>
    <property type="match status" value="1"/>
</dbReference>
<comment type="subcellular location">
    <subcellularLocation>
        <location evidence="1">Membrane</location>
        <topology evidence="1">Multi-pass membrane protein</topology>
    </subcellularLocation>
</comment>
<evidence type="ECO:0000256" key="6">
    <source>
        <dbReference type="SAM" id="Phobius"/>
    </source>
</evidence>
<dbReference type="PANTHER" id="PTHR43027:SF2">
    <property type="entry name" value="TRANSPORT PERMEASE PROTEIN"/>
    <property type="match status" value="1"/>
</dbReference>
<dbReference type="PIRSF" id="PIRSF006648">
    <property type="entry name" value="DrrB"/>
    <property type="match status" value="1"/>
</dbReference>
<evidence type="ECO:0000313" key="9">
    <source>
        <dbReference type="Proteomes" id="UP000305792"/>
    </source>
</evidence>
<accession>A0A4S8P0I3</accession>
<comment type="caution">
    <text evidence="8">The sequence shown here is derived from an EMBL/GenBank/DDBJ whole genome shotgun (WGS) entry which is preliminary data.</text>
</comment>
<dbReference type="GO" id="GO:0046677">
    <property type="term" value="P:response to antibiotic"/>
    <property type="evidence" value="ECO:0007669"/>
    <property type="project" value="UniProtKB-KW"/>
</dbReference>
<keyword evidence="2 6" id="KW-0812">Transmembrane</keyword>
<keyword evidence="9" id="KW-1185">Reference proteome</keyword>
<organism evidence="8 9">
    <name type="scientific">Glycomyces paridis</name>
    <dbReference type="NCBI Taxonomy" id="2126555"/>
    <lineage>
        <taxon>Bacteria</taxon>
        <taxon>Bacillati</taxon>
        <taxon>Actinomycetota</taxon>
        <taxon>Actinomycetes</taxon>
        <taxon>Glycomycetales</taxon>
        <taxon>Glycomycetaceae</taxon>
        <taxon>Glycomyces</taxon>
    </lineage>
</organism>
<proteinExistence type="predicted"/>
<sequence>MTDTALPPARRPGPRAWAALVAAEGQMVVRDTAGLVIPLGLPLLTLVMHGLGTTGASEPGDAPDPAQAAAIFERYVVPLVLTLVIATIGVVNMPSFLAYYRRTHVLRRLAVTPANPGMILAAQVVVSVLQSAVGIALGVAAATAWFGVGAPARPGAALAVLGLAAAAMYALGMLVAAVAPSGNAAVAIGLTVFFALGATGGMFGPVSNLPRPVAAVGEALPFGAAVDAVGRAWAGLPQDPANLLALAAAVLVCGAVAVKAFRWN</sequence>
<keyword evidence="4 6" id="KW-0472">Membrane</keyword>
<dbReference type="RefSeq" id="WP_136532107.1">
    <property type="nucleotide sequence ID" value="NZ_STGX01000022.1"/>
</dbReference>
<feature type="transmembrane region" description="Helical" evidence="6">
    <location>
        <begin position="184"/>
        <end position="203"/>
    </location>
</feature>
<feature type="transmembrane region" description="Helical" evidence="6">
    <location>
        <begin position="75"/>
        <end position="100"/>
    </location>
</feature>
<protein>
    <submittedName>
        <fullName evidence="8">ABC transporter permease</fullName>
    </submittedName>
</protein>
<feature type="transmembrane region" description="Helical" evidence="6">
    <location>
        <begin position="243"/>
        <end position="261"/>
    </location>
</feature>
<evidence type="ECO:0000259" key="7">
    <source>
        <dbReference type="Pfam" id="PF01061"/>
    </source>
</evidence>
<feature type="domain" description="ABC-2 type transporter transmembrane" evidence="7">
    <location>
        <begin position="17"/>
        <end position="229"/>
    </location>
</feature>
<feature type="transmembrane region" description="Helical" evidence="6">
    <location>
        <begin position="154"/>
        <end position="177"/>
    </location>
</feature>
<evidence type="ECO:0000256" key="2">
    <source>
        <dbReference type="ARBA" id="ARBA00022692"/>
    </source>
</evidence>
<keyword evidence="3 6" id="KW-1133">Transmembrane helix</keyword>